<dbReference type="Proteomes" id="UP000011115">
    <property type="component" value="Unassembled WGS sequence"/>
</dbReference>
<protein>
    <submittedName>
        <fullName evidence="1">Glycosyl transferase family 29 protein</fullName>
    </submittedName>
</protein>
<reference evidence="1" key="2">
    <citation type="submission" date="2015-06" db="UniProtKB">
        <authorList>
            <consortium name="EnsemblPlants"/>
        </authorList>
    </citation>
    <scope>IDENTIFICATION</scope>
    <source>
        <strain evidence="1">DM1-3 516 R44</strain>
    </source>
</reference>
<gene>
    <name evidence="1" type="primary">LOC102595415</name>
</gene>
<keyword evidence="2" id="KW-1185">Reference proteome</keyword>
<proteinExistence type="predicted"/>
<sequence>MQSANGLGLQAASGRDYCEVIMKFPGETVPKWVSFLRSLVPPPLHPFLPHRNIGKLSQLPW</sequence>
<dbReference type="OrthoDB" id="10264956at2759"/>
<evidence type="ECO:0000313" key="1">
    <source>
        <dbReference type="EnsemblPlants" id="PGSC0003DMT400051131"/>
    </source>
</evidence>
<organism evidence="1 2">
    <name type="scientific">Solanum tuberosum</name>
    <name type="common">Potato</name>
    <dbReference type="NCBI Taxonomy" id="4113"/>
    <lineage>
        <taxon>Eukaryota</taxon>
        <taxon>Viridiplantae</taxon>
        <taxon>Streptophyta</taxon>
        <taxon>Embryophyta</taxon>
        <taxon>Tracheophyta</taxon>
        <taxon>Spermatophyta</taxon>
        <taxon>Magnoliopsida</taxon>
        <taxon>eudicotyledons</taxon>
        <taxon>Gunneridae</taxon>
        <taxon>Pentapetalae</taxon>
        <taxon>asterids</taxon>
        <taxon>lamiids</taxon>
        <taxon>Solanales</taxon>
        <taxon>Solanaceae</taxon>
        <taxon>Solanoideae</taxon>
        <taxon>Solaneae</taxon>
        <taxon>Solanum</taxon>
    </lineage>
</organism>
<dbReference type="Gramene" id="PGSC0003DMT400051131">
    <property type="protein sequence ID" value="PGSC0003DMT400051131"/>
    <property type="gene ID" value="PGSC0003DMG402019860"/>
</dbReference>
<dbReference type="AlphaFoldDB" id="M1BRC3"/>
<dbReference type="ExpressionAtlas" id="M1BRC3">
    <property type="expression patterns" value="baseline"/>
</dbReference>
<name>M1BRC3_SOLTU</name>
<dbReference type="HOGENOM" id="CLU_2927176_0_0_1"/>
<dbReference type="EnsemblPlants" id="PGSC0003DMT400051131">
    <property type="protein sequence ID" value="PGSC0003DMT400051131"/>
    <property type="gene ID" value="PGSC0003DMG402019860"/>
</dbReference>
<evidence type="ECO:0000313" key="2">
    <source>
        <dbReference type="Proteomes" id="UP000011115"/>
    </source>
</evidence>
<accession>M1BRC3</accession>
<reference evidence="2" key="1">
    <citation type="journal article" date="2011" name="Nature">
        <title>Genome sequence and analysis of the tuber crop potato.</title>
        <authorList>
            <consortium name="The Potato Genome Sequencing Consortium"/>
        </authorList>
    </citation>
    <scope>NUCLEOTIDE SEQUENCE [LARGE SCALE GENOMIC DNA]</scope>
    <source>
        <strain evidence="2">cv. DM1-3 516 R44</strain>
    </source>
</reference>